<evidence type="ECO:0000256" key="1">
    <source>
        <dbReference type="SAM" id="MobiDB-lite"/>
    </source>
</evidence>
<dbReference type="EMBL" id="ANOH01000181">
    <property type="protein sequence ID" value="EMI56005.1"/>
    <property type="molecule type" value="Genomic_DNA"/>
</dbReference>
<dbReference type="InterPro" id="IPR011600">
    <property type="entry name" value="Pept_C14_caspase"/>
</dbReference>
<dbReference type="GO" id="GO:0006508">
    <property type="term" value="P:proteolysis"/>
    <property type="evidence" value="ECO:0007669"/>
    <property type="project" value="InterPro"/>
</dbReference>
<dbReference type="AlphaFoldDB" id="M5U3H3"/>
<feature type="domain" description="Caspase family p20" evidence="2">
    <location>
        <begin position="7"/>
        <end position="140"/>
    </location>
</feature>
<evidence type="ECO:0000313" key="4">
    <source>
        <dbReference type="Proteomes" id="UP000011885"/>
    </source>
</evidence>
<gene>
    <name evidence="3" type="ORF">RSSM_02569</name>
</gene>
<comment type="caution">
    <text evidence="3">The sequence shown here is derived from an EMBL/GenBank/DDBJ whole genome shotgun (WGS) entry which is preliminary data.</text>
</comment>
<organism evidence="3 4">
    <name type="scientific">Rhodopirellula sallentina SM41</name>
    <dbReference type="NCBI Taxonomy" id="1263870"/>
    <lineage>
        <taxon>Bacteria</taxon>
        <taxon>Pseudomonadati</taxon>
        <taxon>Planctomycetota</taxon>
        <taxon>Planctomycetia</taxon>
        <taxon>Pirellulales</taxon>
        <taxon>Pirellulaceae</taxon>
        <taxon>Rhodopirellula</taxon>
    </lineage>
</organism>
<sequence>MASATPLYSETTFHALLIGNDAYEVERLRNPTNDVELLGSALRRLGFEVTIHKDLGHYKMDEALSDFTRNVPEGGLALVYYAGHGIGVGDNLYLVPTDARLHNSSALKYQTVSQDYVLDMLNGSKANTKVLMMDCCRNNPFERSWPIKLRTHSSQWTPRTEAPEGTLIAYATEENQTALDGAGDNSPFALHLSRQLGQRPPGGLFLLDAIRDASNEIKNQTGQRAWVHFDSSMPKICLSPKTASQSKKTKPQANVSALVSKEEPARPKPSIDTLPSQSALLDQARLYLEHGDLDLAIDAFSIVALSSDATQADRTAALRDRSAAYIRRAENNDFERALIDAKAIGESGIQLPLLANSAAMRIERETTGRIHRNQIATVISAKGDLFYVDSIYGGRDLHGWVKKDAFMAKSEIDIAPQKVTQPSKSKKTVTTTEEHIQSTSLSPVNPTPPVSTTIPATWPANNSSVVSPASPEVTRPTSHVSPGYVVEGHTPSYTPSHSGSLPATPGYSPQNRTQTISAQPRYQLAPISRGSSGRFQWSNTNSGGLSSGRNSFSGGMSGRRKGGGCPGCKLGRR</sequence>
<feature type="compositionally biased region" description="Polar residues" evidence="1">
    <location>
        <begin position="529"/>
        <end position="552"/>
    </location>
</feature>
<feature type="compositionally biased region" description="Polar residues" evidence="1">
    <location>
        <begin position="241"/>
        <end position="257"/>
    </location>
</feature>
<feature type="compositionally biased region" description="Polar residues" evidence="1">
    <location>
        <begin position="491"/>
        <end position="513"/>
    </location>
</feature>
<accession>M5U3H3</accession>
<feature type="region of interest" description="Disordered" evidence="1">
    <location>
        <begin position="529"/>
        <end position="573"/>
    </location>
</feature>
<dbReference type="Gene3D" id="3.40.50.1460">
    <property type="match status" value="1"/>
</dbReference>
<dbReference type="PATRIC" id="fig|1263870.3.peg.2732"/>
<dbReference type="GO" id="GO:0004197">
    <property type="term" value="F:cysteine-type endopeptidase activity"/>
    <property type="evidence" value="ECO:0007669"/>
    <property type="project" value="InterPro"/>
</dbReference>
<dbReference type="InterPro" id="IPR052039">
    <property type="entry name" value="Caspase-related_regulators"/>
</dbReference>
<dbReference type="PANTHER" id="PTHR22576">
    <property type="entry name" value="MUCOSA ASSOCIATED LYMPHOID TISSUE LYMPHOMA TRANSLOCATION PROTEIN 1/PARACASPASE"/>
    <property type="match status" value="1"/>
</dbReference>
<dbReference type="Pfam" id="PF00656">
    <property type="entry name" value="Peptidase_C14"/>
    <property type="match status" value="1"/>
</dbReference>
<proteinExistence type="predicted"/>
<feature type="region of interest" description="Disordered" evidence="1">
    <location>
        <begin position="455"/>
        <end position="513"/>
    </location>
</feature>
<feature type="region of interest" description="Disordered" evidence="1">
    <location>
        <begin position="240"/>
        <end position="274"/>
    </location>
</feature>
<dbReference type="InterPro" id="IPR029030">
    <property type="entry name" value="Caspase-like_dom_sf"/>
</dbReference>
<dbReference type="Proteomes" id="UP000011885">
    <property type="component" value="Unassembled WGS sequence"/>
</dbReference>
<evidence type="ECO:0000259" key="2">
    <source>
        <dbReference type="PROSITE" id="PS50208"/>
    </source>
</evidence>
<dbReference type="SUPFAM" id="SSF52129">
    <property type="entry name" value="Caspase-like"/>
    <property type="match status" value="1"/>
</dbReference>
<dbReference type="PANTHER" id="PTHR22576:SF37">
    <property type="entry name" value="MUCOSA-ASSOCIATED LYMPHOID TISSUE LYMPHOMA TRANSLOCATION PROTEIN 1"/>
    <property type="match status" value="1"/>
</dbReference>
<reference evidence="3 4" key="1">
    <citation type="journal article" date="2013" name="Mar. Genomics">
        <title>Expression of sulfatases in Rhodopirellula baltica and the diversity of sulfatases in the genus Rhodopirellula.</title>
        <authorList>
            <person name="Wegner C.E."/>
            <person name="Richter-Heitmann T."/>
            <person name="Klindworth A."/>
            <person name="Klockow C."/>
            <person name="Richter M."/>
            <person name="Achstetter T."/>
            <person name="Glockner F.O."/>
            <person name="Harder J."/>
        </authorList>
    </citation>
    <scope>NUCLEOTIDE SEQUENCE [LARGE SCALE GENOMIC DNA]</scope>
    <source>
        <strain evidence="3 4">SM41</strain>
    </source>
</reference>
<keyword evidence="4" id="KW-1185">Reference proteome</keyword>
<protein>
    <submittedName>
        <fullName evidence="3">Peptidase C14, caspase catalytic subunit p20</fullName>
    </submittedName>
</protein>
<name>M5U3H3_9BACT</name>
<dbReference type="InterPro" id="IPR001309">
    <property type="entry name" value="Pept_C14_p20"/>
</dbReference>
<evidence type="ECO:0000313" key="3">
    <source>
        <dbReference type="EMBL" id="EMI56005.1"/>
    </source>
</evidence>
<dbReference type="PROSITE" id="PS50208">
    <property type="entry name" value="CASPASE_P20"/>
    <property type="match status" value="1"/>
</dbReference>